<feature type="chain" id="PRO_5046342406" description="Gastrin/cholecystokinin peptide hormone domain-containing protein" evidence="4">
    <location>
        <begin position="21"/>
        <end position="131"/>
    </location>
</feature>
<feature type="signal peptide" evidence="4">
    <location>
        <begin position="1"/>
        <end position="20"/>
    </location>
</feature>
<evidence type="ECO:0000256" key="3">
    <source>
        <dbReference type="SAM" id="MobiDB-lite"/>
    </source>
</evidence>
<evidence type="ECO:0000259" key="5">
    <source>
        <dbReference type="Pfam" id="PF00918"/>
    </source>
</evidence>
<feature type="domain" description="Gastrin/cholecystokinin peptide hormone" evidence="5">
    <location>
        <begin position="4"/>
        <end position="74"/>
    </location>
</feature>
<evidence type="ECO:0000256" key="4">
    <source>
        <dbReference type="SAM" id="SignalP"/>
    </source>
</evidence>
<protein>
    <recommendedName>
        <fullName evidence="5">Gastrin/cholecystokinin peptide hormone domain-containing protein</fullName>
    </recommendedName>
</protein>
<accession>A0ABQ9TZV3</accession>
<evidence type="ECO:0000313" key="6">
    <source>
        <dbReference type="EMBL" id="KAK2090054.1"/>
    </source>
</evidence>
<gene>
    <name evidence="6" type="ORF">P7K49_031310</name>
</gene>
<feature type="region of interest" description="Disordered" evidence="3">
    <location>
        <begin position="103"/>
        <end position="131"/>
    </location>
</feature>
<comment type="caution">
    <text evidence="6">The sequence shown here is derived from an EMBL/GenBank/DDBJ whole genome shotgun (WGS) entry which is preliminary data.</text>
</comment>
<dbReference type="PANTHER" id="PTHR10786:SF0">
    <property type="entry name" value="CHOLECYSTOKININ"/>
    <property type="match status" value="1"/>
</dbReference>
<organism evidence="6 7">
    <name type="scientific">Saguinus oedipus</name>
    <name type="common">Cotton-top tamarin</name>
    <name type="synonym">Oedipomidas oedipus</name>
    <dbReference type="NCBI Taxonomy" id="9490"/>
    <lineage>
        <taxon>Eukaryota</taxon>
        <taxon>Metazoa</taxon>
        <taxon>Chordata</taxon>
        <taxon>Craniata</taxon>
        <taxon>Vertebrata</taxon>
        <taxon>Euteleostomi</taxon>
        <taxon>Mammalia</taxon>
        <taxon>Eutheria</taxon>
        <taxon>Euarchontoglires</taxon>
        <taxon>Primates</taxon>
        <taxon>Haplorrhini</taxon>
        <taxon>Platyrrhini</taxon>
        <taxon>Cebidae</taxon>
        <taxon>Callitrichinae</taxon>
        <taxon>Saguinus</taxon>
    </lineage>
</organism>
<keyword evidence="4" id="KW-0732">Signal</keyword>
<reference evidence="6 7" key="1">
    <citation type="submission" date="2023-05" db="EMBL/GenBank/DDBJ databases">
        <title>B98-5 Cell Line De Novo Hybrid Assembly: An Optical Mapping Approach.</title>
        <authorList>
            <person name="Kananen K."/>
            <person name="Auerbach J.A."/>
            <person name="Kautto E."/>
            <person name="Blachly J.S."/>
        </authorList>
    </citation>
    <scope>NUCLEOTIDE SEQUENCE [LARGE SCALE GENOMIC DNA]</scope>
    <source>
        <strain evidence="6">B95-8</strain>
        <tissue evidence="6">Cell line</tissue>
    </source>
</reference>
<proteinExistence type="predicted"/>
<evidence type="ECO:0000256" key="1">
    <source>
        <dbReference type="ARBA" id="ARBA00022641"/>
    </source>
</evidence>
<dbReference type="InterPro" id="IPR015499">
    <property type="entry name" value="CCK-like"/>
</dbReference>
<name>A0ABQ9TZV3_SAGOE</name>
<keyword evidence="2" id="KW-0027">Amidation</keyword>
<dbReference type="Pfam" id="PF00918">
    <property type="entry name" value="Gastrin"/>
    <property type="match status" value="1"/>
</dbReference>
<sequence length="131" mass="14034">MNRGVGLCVLMAVLAAGALTQPVPPGEPAGSGLQRAEEAPRRQLRAVQRTDGESRAHLGVLLARYIQQARKEGGPLMSCGPEESGFDQFHASDANPYSMSVLGNGGIYRRKTPTHKTEEKAGRLRKIQASP</sequence>
<evidence type="ECO:0000313" key="7">
    <source>
        <dbReference type="Proteomes" id="UP001266305"/>
    </source>
</evidence>
<dbReference type="InterPro" id="IPR001651">
    <property type="entry name" value="Gastrin/CCK"/>
</dbReference>
<feature type="region of interest" description="Disordered" evidence="3">
    <location>
        <begin position="20"/>
        <end position="51"/>
    </location>
</feature>
<evidence type="ECO:0000256" key="2">
    <source>
        <dbReference type="ARBA" id="ARBA00022815"/>
    </source>
</evidence>
<dbReference type="PANTHER" id="PTHR10786">
    <property type="entry name" value="CHOLECYSTOKININ"/>
    <property type="match status" value="1"/>
</dbReference>
<keyword evidence="1" id="KW-0765">Sulfation</keyword>
<keyword evidence="7" id="KW-1185">Reference proteome</keyword>
<dbReference type="EMBL" id="JASSZA010000017">
    <property type="protein sequence ID" value="KAK2090054.1"/>
    <property type="molecule type" value="Genomic_DNA"/>
</dbReference>
<dbReference type="Proteomes" id="UP001266305">
    <property type="component" value="Unassembled WGS sequence"/>
</dbReference>